<dbReference type="GO" id="GO:0005506">
    <property type="term" value="F:iron ion binding"/>
    <property type="evidence" value="ECO:0007669"/>
    <property type="project" value="InterPro"/>
</dbReference>
<evidence type="ECO:0000313" key="11">
    <source>
        <dbReference type="EMBL" id="HGC43962.1"/>
    </source>
</evidence>
<dbReference type="GO" id="GO:0042597">
    <property type="term" value="C:periplasmic space"/>
    <property type="evidence" value="ECO:0007669"/>
    <property type="project" value="UniProtKB-SubCell"/>
</dbReference>
<organism evidence="11">
    <name type="scientific">Acidicaldus sp</name>
    <dbReference type="NCBI Taxonomy" id="1872105"/>
    <lineage>
        <taxon>Bacteria</taxon>
        <taxon>Pseudomonadati</taxon>
        <taxon>Pseudomonadota</taxon>
        <taxon>Alphaproteobacteria</taxon>
        <taxon>Acetobacterales</taxon>
        <taxon>Acetobacteraceae</taxon>
        <taxon>Acidicaldus</taxon>
    </lineage>
</organism>
<feature type="domain" description="Cytochrome c" evidence="10">
    <location>
        <begin position="1"/>
        <end position="85"/>
    </location>
</feature>
<dbReference type="PANTHER" id="PTHR33751:SF9">
    <property type="entry name" value="CYTOCHROME C4"/>
    <property type="match status" value="1"/>
</dbReference>
<dbReference type="PIRSF" id="PIRSF000005">
    <property type="entry name" value="Cytochrome_c4"/>
    <property type="match status" value="1"/>
</dbReference>
<feature type="binding site" description="axial binding residue" evidence="9">
    <location>
        <position position="23"/>
    </location>
    <ligand>
        <name>heme c</name>
        <dbReference type="ChEBI" id="CHEBI:61717"/>
        <label>1</label>
    </ligand>
    <ligandPart>
        <name>Fe</name>
        <dbReference type="ChEBI" id="CHEBI:18248"/>
    </ligandPart>
</feature>
<feature type="binding site" description="covalent" evidence="8">
    <location>
        <position position="22"/>
    </location>
    <ligand>
        <name>heme c</name>
        <dbReference type="ChEBI" id="CHEBI:61717"/>
        <label>1</label>
    </ligand>
</feature>
<evidence type="ECO:0000256" key="4">
    <source>
        <dbReference type="ARBA" id="ARBA00022723"/>
    </source>
</evidence>
<comment type="subcellular location">
    <subcellularLocation>
        <location evidence="1">Periplasm</location>
    </subcellularLocation>
</comment>
<proteinExistence type="predicted"/>
<keyword evidence="6" id="KW-0249">Electron transport</keyword>
<feature type="binding site" description="covalent" evidence="8">
    <location>
        <position position="19"/>
    </location>
    <ligand>
        <name>heme c</name>
        <dbReference type="ChEBI" id="CHEBI:61717"/>
        <label>1</label>
    </ligand>
</feature>
<comment type="PTM">
    <text evidence="8">Binds 2 heme c groups covalently per subunit.</text>
</comment>
<sequence>MASIFPAHAEDIAEKATLCASCHGENGVPIDQKIPVIWGQNAGYLYVELRDFKRGARTNPIMSQMATGLSREDMMALAEYFSKKPWPNLGQKPADAATAERAQRIANSAQCSQCHLAGFLGASLVPRVSDQNHDYLLATLRAIRSGERGNNNWMTELMKAYSDQDMVALAAYLAGL</sequence>
<feature type="binding site" description="axial binding residue" evidence="9">
    <location>
        <position position="62"/>
    </location>
    <ligand>
        <name>heme c</name>
        <dbReference type="ChEBI" id="CHEBI:61717"/>
        <label>1</label>
    </ligand>
    <ligandPart>
        <name>Fe</name>
        <dbReference type="ChEBI" id="CHEBI:18248"/>
    </ligandPart>
</feature>
<keyword evidence="7 9" id="KW-0408">Iron</keyword>
<feature type="domain" description="Cytochrome c" evidence="10">
    <location>
        <begin position="97"/>
        <end position="176"/>
    </location>
</feature>
<reference evidence="11" key="1">
    <citation type="journal article" date="2020" name="mSystems">
        <title>Genome- and Community-Level Interaction Insights into Carbon Utilization and Element Cycling Functions of Hydrothermarchaeota in Hydrothermal Sediment.</title>
        <authorList>
            <person name="Zhou Z."/>
            <person name="Liu Y."/>
            <person name="Xu W."/>
            <person name="Pan J."/>
            <person name="Luo Z.H."/>
            <person name="Li M."/>
        </authorList>
    </citation>
    <scope>NUCLEOTIDE SEQUENCE</scope>
    <source>
        <strain evidence="11">SpSt-997</strain>
    </source>
</reference>
<dbReference type="GO" id="GO:0009055">
    <property type="term" value="F:electron transfer activity"/>
    <property type="evidence" value="ECO:0007669"/>
    <property type="project" value="InterPro"/>
</dbReference>
<keyword evidence="5" id="KW-0574">Periplasm</keyword>
<feature type="binding site" description="axial binding residue" evidence="9">
    <location>
        <position position="154"/>
    </location>
    <ligand>
        <name>heme c</name>
        <dbReference type="ChEBI" id="CHEBI:61717"/>
        <label>2</label>
    </ligand>
    <ligandPart>
        <name>Fe</name>
        <dbReference type="ChEBI" id="CHEBI:18248"/>
    </ligandPart>
</feature>
<evidence type="ECO:0000256" key="8">
    <source>
        <dbReference type="PIRSR" id="PIRSR000005-1"/>
    </source>
</evidence>
<evidence type="ECO:0000256" key="6">
    <source>
        <dbReference type="ARBA" id="ARBA00022982"/>
    </source>
</evidence>
<evidence type="ECO:0000256" key="7">
    <source>
        <dbReference type="ARBA" id="ARBA00023004"/>
    </source>
</evidence>
<evidence type="ECO:0000256" key="2">
    <source>
        <dbReference type="ARBA" id="ARBA00022448"/>
    </source>
</evidence>
<evidence type="ECO:0000256" key="5">
    <source>
        <dbReference type="ARBA" id="ARBA00022764"/>
    </source>
</evidence>
<dbReference type="PANTHER" id="PTHR33751">
    <property type="entry name" value="CBB3-TYPE CYTOCHROME C OXIDASE SUBUNIT FIXP"/>
    <property type="match status" value="1"/>
</dbReference>
<evidence type="ECO:0000256" key="3">
    <source>
        <dbReference type="ARBA" id="ARBA00022617"/>
    </source>
</evidence>
<dbReference type="InterPro" id="IPR050597">
    <property type="entry name" value="Cytochrome_c_Oxidase_Subunit"/>
</dbReference>
<evidence type="ECO:0000256" key="1">
    <source>
        <dbReference type="ARBA" id="ARBA00004418"/>
    </source>
</evidence>
<comment type="caution">
    <text evidence="11">The sequence shown here is derived from an EMBL/GenBank/DDBJ whole genome shotgun (WGS) entry which is preliminary data.</text>
</comment>
<evidence type="ECO:0000259" key="10">
    <source>
        <dbReference type="PROSITE" id="PS51007"/>
    </source>
</evidence>
<keyword evidence="2" id="KW-0813">Transport</keyword>
<dbReference type="InterPro" id="IPR009056">
    <property type="entry name" value="Cyt_c-like_dom"/>
</dbReference>
<dbReference type="EMBL" id="DTQM01000232">
    <property type="protein sequence ID" value="HGC43962.1"/>
    <property type="molecule type" value="Genomic_DNA"/>
</dbReference>
<accession>A0A8J4M798</accession>
<keyword evidence="4 9" id="KW-0479">Metal-binding</keyword>
<dbReference type="InterPro" id="IPR024167">
    <property type="entry name" value="Cytochrome_c4-like"/>
</dbReference>
<dbReference type="InterPro" id="IPR036909">
    <property type="entry name" value="Cyt_c-like_dom_sf"/>
</dbReference>
<dbReference type="GO" id="GO:0020037">
    <property type="term" value="F:heme binding"/>
    <property type="evidence" value="ECO:0007669"/>
    <property type="project" value="InterPro"/>
</dbReference>
<name>A0A8J4M798_9PROT</name>
<dbReference type="AlphaFoldDB" id="A0A8J4M798"/>
<gene>
    <name evidence="11" type="ORF">ENY07_12200</name>
</gene>
<dbReference type="PROSITE" id="PS51007">
    <property type="entry name" value="CYTC"/>
    <property type="match status" value="2"/>
</dbReference>
<dbReference type="Gene3D" id="1.10.760.10">
    <property type="entry name" value="Cytochrome c-like domain"/>
    <property type="match status" value="2"/>
</dbReference>
<dbReference type="SUPFAM" id="SSF46626">
    <property type="entry name" value="Cytochrome c"/>
    <property type="match status" value="2"/>
</dbReference>
<feature type="binding site" description="covalent" evidence="8">
    <location>
        <position position="114"/>
    </location>
    <ligand>
        <name>heme c</name>
        <dbReference type="ChEBI" id="CHEBI:61717"/>
        <label>2</label>
    </ligand>
</feature>
<feature type="binding site" description="axial binding residue" evidence="9">
    <location>
        <position position="115"/>
    </location>
    <ligand>
        <name>heme c</name>
        <dbReference type="ChEBI" id="CHEBI:61717"/>
        <label>2</label>
    </ligand>
    <ligandPart>
        <name>Fe</name>
        <dbReference type="ChEBI" id="CHEBI:18248"/>
    </ligandPart>
</feature>
<evidence type="ECO:0000256" key="9">
    <source>
        <dbReference type="PIRSR" id="PIRSR000005-2"/>
    </source>
</evidence>
<keyword evidence="3 8" id="KW-0349">Heme</keyword>
<protein>
    <submittedName>
        <fullName evidence="11">C-type cytochrome</fullName>
    </submittedName>
</protein>
<feature type="binding site" description="covalent" evidence="8">
    <location>
        <position position="111"/>
    </location>
    <ligand>
        <name>heme c</name>
        <dbReference type="ChEBI" id="CHEBI:61717"/>
        <label>2</label>
    </ligand>
</feature>
<dbReference type="Pfam" id="PF00034">
    <property type="entry name" value="Cytochrom_C"/>
    <property type="match status" value="2"/>
</dbReference>